<evidence type="ECO:0000259" key="2">
    <source>
        <dbReference type="Pfam" id="PF12237"/>
    </source>
</evidence>
<organism evidence="3 4">
    <name type="scientific">Cyclotella cryptica</name>
    <dbReference type="NCBI Taxonomy" id="29204"/>
    <lineage>
        <taxon>Eukaryota</taxon>
        <taxon>Sar</taxon>
        <taxon>Stramenopiles</taxon>
        <taxon>Ochrophyta</taxon>
        <taxon>Bacillariophyta</taxon>
        <taxon>Coscinodiscophyceae</taxon>
        <taxon>Thalassiosirophycidae</taxon>
        <taxon>Stephanodiscales</taxon>
        <taxon>Stephanodiscaceae</taxon>
        <taxon>Cyclotella</taxon>
    </lineage>
</organism>
<feature type="compositionally biased region" description="Basic residues" evidence="1">
    <location>
        <begin position="12"/>
        <end position="24"/>
    </location>
</feature>
<dbReference type="PANTHER" id="PTHR21727:SF0">
    <property type="entry name" value="MRNA (2'-O-METHYLADENOSINE-N(6)-)-METHYLTRANSFERASE"/>
    <property type="match status" value="1"/>
</dbReference>
<gene>
    <name evidence="3" type="ORF">HJC23_001226</name>
</gene>
<comment type="caution">
    <text evidence="3">The sequence shown here is derived from an EMBL/GenBank/DDBJ whole genome shotgun (WGS) entry which is preliminary data.</text>
</comment>
<protein>
    <recommendedName>
        <fullName evidence="2">PCIF1 WW domain-containing protein</fullName>
    </recommendedName>
</protein>
<feature type="region of interest" description="Disordered" evidence="1">
    <location>
        <begin position="324"/>
        <end position="350"/>
    </location>
</feature>
<sequence length="727" mass="81805">MPESELNPSSAKKQKSSIKKRKRSQSNELINVCNITGFNDDTIQNDNLLDCLEELATAQVQTVAEDEPDARRDDNMKQLRCEVDAPENHANLSKNNTHSSTPPPPPPGVHQIPNLRIELSRHLQLETLSKFLLQSCQGLRMPSFERWLLDSKLEEKGRYESILTDWEHDPSEKLEIMGKKKKYGRAAMYDRGTEDMASKKQRHRKEKESRFLLATDKISSNGVDEQSRISHWTRHLNVDPILPSHPLETDPSCVRLMEEVAATMSTSHMTSGSDEADAVQYRKKAAEVVKELCDRTCEAVSNIHQMEARLGKYQKFGWNETVENVNSGHKRKKRRDGSNKGSSGGNVDKINLEWHDGKQVCSLVYIPKKKKSHSDSTANTSNAEKADGDDVGVSKNKPKPFVVKLNSLHYHKLRNMFDRTYENSSKLSQDTQQLSKVQQTHVFHALVFAMVIRYSSLAGGQQLNDLRGGGMQGAIHDKAFDCLKKWFGEQGTECFASPFNCHLPRYYSAFSSPDIDGHFGSCGDFFYPSSNAIFIQNGWFEINPPFSPGIMDKMAKRIDHLLDVATRQNVNVTFVVVVPTCQDYPIVSTAAAGSTKKKKIKVQDTVNSVTNNPVSSLVHHSASTSFNRLVLNPCCISHILLQAREHGYVEGSQHLRPTKYKESKYNTSVIVLQSGCHAEKSEGKSVKSFVARKWDAKLFEDDVRAAFASQHKMETAKRKSDDMVADC</sequence>
<feature type="region of interest" description="Disordered" evidence="1">
    <location>
        <begin position="371"/>
        <end position="395"/>
    </location>
</feature>
<accession>A0ABD3QNN3</accession>
<dbReference type="Pfam" id="PF12237">
    <property type="entry name" value="PCIF1_WW"/>
    <property type="match status" value="1"/>
</dbReference>
<feature type="region of interest" description="Disordered" evidence="1">
    <location>
        <begin position="1"/>
        <end position="26"/>
    </location>
</feature>
<dbReference type="PANTHER" id="PTHR21727">
    <property type="entry name" value="PHOSPHORYLATED CTD INTERACTING FACTOR 1"/>
    <property type="match status" value="1"/>
</dbReference>
<feature type="compositionally biased region" description="Polar residues" evidence="1">
    <location>
        <begin position="90"/>
        <end position="100"/>
    </location>
</feature>
<dbReference type="EMBL" id="JABMIG020000024">
    <property type="protein sequence ID" value="KAL3801830.1"/>
    <property type="molecule type" value="Genomic_DNA"/>
</dbReference>
<keyword evidence="4" id="KW-1185">Reference proteome</keyword>
<name>A0ABD3QNN3_9STRA</name>
<evidence type="ECO:0000313" key="4">
    <source>
        <dbReference type="Proteomes" id="UP001516023"/>
    </source>
</evidence>
<evidence type="ECO:0000256" key="1">
    <source>
        <dbReference type="SAM" id="MobiDB-lite"/>
    </source>
</evidence>
<dbReference type="AlphaFoldDB" id="A0ABD3QNN3"/>
<dbReference type="Proteomes" id="UP001516023">
    <property type="component" value="Unassembled WGS sequence"/>
</dbReference>
<dbReference type="InterPro" id="IPR039881">
    <property type="entry name" value="PCIF1-like"/>
</dbReference>
<proteinExistence type="predicted"/>
<reference evidence="3 4" key="1">
    <citation type="journal article" date="2020" name="G3 (Bethesda)">
        <title>Improved Reference Genome for Cyclotella cryptica CCMP332, a Model for Cell Wall Morphogenesis, Salinity Adaptation, and Lipid Production in Diatoms (Bacillariophyta).</title>
        <authorList>
            <person name="Roberts W.R."/>
            <person name="Downey K.M."/>
            <person name="Ruck E.C."/>
            <person name="Traller J.C."/>
            <person name="Alverson A.J."/>
        </authorList>
    </citation>
    <scope>NUCLEOTIDE SEQUENCE [LARGE SCALE GENOMIC DNA]</scope>
    <source>
        <strain evidence="3 4">CCMP332</strain>
    </source>
</reference>
<evidence type="ECO:0000313" key="3">
    <source>
        <dbReference type="EMBL" id="KAL3801830.1"/>
    </source>
</evidence>
<feature type="region of interest" description="Disordered" evidence="1">
    <location>
        <begin position="89"/>
        <end position="112"/>
    </location>
</feature>
<dbReference type="InterPro" id="IPR022035">
    <property type="entry name" value="PCIF1_WW"/>
</dbReference>
<feature type="domain" description="PCIF1 WW" evidence="2">
    <location>
        <begin position="413"/>
        <end position="603"/>
    </location>
</feature>